<evidence type="ECO:0000256" key="1">
    <source>
        <dbReference type="SAM" id="MobiDB-lite"/>
    </source>
</evidence>
<dbReference type="AlphaFoldDB" id="A0A8H6RS66"/>
<feature type="region of interest" description="Disordered" evidence="1">
    <location>
        <begin position="344"/>
        <end position="429"/>
    </location>
</feature>
<feature type="region of interest" description="Disordered" evidence="1">
    <location>
        <begin position="232"/>
        <end position="253"/>
    </location>
</feature>
<protein>
    <submittedName>
        <fullName evidence="2">Uncharacterized protein</fullName>
    </submittedName>
</protein>
<feature type="compositionally biased region" description="Polar residues" evidence="1">
    <location>
        <begin position="372"/>
        <end position="381"/>
    </location>
</feature>
<proteinExistence type="predicted"/>
<dbReference type="OrthoDB" id="3647745at2759"/>
<comment type="caution">
    <text evidence="2">The sequence shown here is derived from an EMBL/GenBank/DDBJ whole genome shotgun (WGS) entry which is preliminary data.</text>
</comment>
<organism evidence="2 3">
    <name type="scientific">Pseudocercospora fuligena</name>
    <dbReference type="NCBI Taxonomy" id="685502"/>
    <lineage>
        <taxon>Eukaryota</taxon>
        <taxon>Fungi</taxon>
        <taxon>Dikarya</taxon>
        <taxon>Ascomycota</taxon>
        <taxon>Pezizomycotina</taxon>
        <taxon>Dothideomycetes</taxon>
        <taxon>Dothideomycetidae</taxon>
        <taxon>Mycosphaerellales</taxon>
        <taxon>Mycosphaerellaceae</taxon>
        <taxon>Pseudocercospora</taxon>
    </lineage>
</organism>
<evidence type="ECO:0000313" key="3">
    <source>
        <dbReference type="Proteomes" id="UP000660729"/>
    </source>
</evidence>
<name>A0A8H6RS66_9PEZI</name>
<dbReference type="EMBL" id="JABCIY010000033">
    <property type="protein sequence ID" value="KAF7195938.1"/>
    <property type="molecule type" value="Genomic_DNA"/>
</dbReference>
<gene>
    <name evidence="2" type="ORF">HII31_02700</name>
</gene>
<reference evidence="2" key="1">
    <citation type="submission" date="2020-04" db="EMBL/GenBank/DDBJ databases">
        <title>Draft genome resource of the tomato pathogen Pseudocercospora fuligena.</title>
        <authorList>
            <person name="Zaccaron A."/>
        </authorList>
    </citation>
    <scope>NUCLEOTIDE SEQUENCE</scope>
    <source>
        <strain evidence="2">PF001</strain>
    </source>
</reference>
<accession>A0A8H6RS66</accession>
<sequence>MGNNGYHDIRFENLYLDGLHNGGRISWSRKNIKVIRAFCAKHQVSDRNLPTPKLFLELFSDLNVHDRIKLDRECFHNLAKKVLNCIRQYVSKCKEMEGLSERRRMDGKYECTWYHFTGNWADPSWNGDISAPDQRKDDSDWVKRPMIPQRMPGVGHTELIRRTWTKTCDEEQAAAKLKQKSEAEEMTSAIPSDNVEVVAGSSPMDLINGVLESTAELQASEYIKGMNIALPSTEKPAKPSSPVHMDSDDHTGEAQDDEAALIDLRHIMPTLDFIEVVKGLGRNTSDWCIGVDGFAGAKKADGDVQFRNMIKPAPLEDHAVTSEPLSPSICPPVQKTQSKVIEPVTIPAAKSDAKQAKKGVTAGMEQPAFQVQPPTRASSRPSDGPLPGSEAHTTSPPPPARSSSHGALDSAMETDAAEGGKKTSRSEIPVMRKNKDVKEKAEGTTAFAIPATVKVSRTPTKIWRKIMPDAVTSSHLTTKATRISRYRDSSAVTREPVVKGSSKVENYVVEDCEDFVVSNAEKYWLGGTI</sequence>
<dbReference type="Proteomes" id="UP000660729">
    <property type="component" value="Unassembled WGS sequence"/>
</dbReference>
<keyword evidence="3" id="KW-1185">Reference proteome</keyword>
<evidence type="ECO:0000313" key="2">
    <source>
        <dbReference type="EMBL" id="KAF7195938.1"/>
    </source>
</evidence>